<evidence type="ECO:0000256" key="10">
    <source>
        <dbReference type="ARBA" id="ARBA00048205"/>
    </source>
</evidence>
<dbReference type="InterPro" id="IPR004652">
    <property type="entry name" value="DusB-like"/>
</dbReference>
<comment type="cofactor">
    <cofactor evidence="1 12 14">
        <name>FMN</name>
        <dbReference type="ChEBI" id="CHEBI:58210"/>
    </cofactor>
</comment>
<feature type="binding site" evidence="14">
    <location>
        <position position="74"/>
    </location>
    <ligand>
        <name>FMN</name>
        <dbReference type="ChEBI" id="CHEBI:58210"/>
    </ligand>
</feature>
<name>A0A3D8P4V8_9THEO</name>
<reference evidence="16 17" key="1">
    <citation type="submission" date="2018-08" db="EMBL/GenBank/DDBJ databases">
        <title>Form III RuBisCO-mediated autotrophy in Thermodesulfobium bacteria.</title>
        <authorList>
            <person name="Toshchakov S.V."/>
            <person name="Kublanov I.V."/>
            <person name="Frolov E."/>
            <person name="Bonch-Osmolovskaya E.A."/>
            <person name="Tourova T.P."/>
            <person name="Chernych N.A."/>
            <person name="Lebedinsky A.V."/>
        </authorList>
    </citation>
    <scope>NUCLEOTIDE SEQUENCE [LARGE SCALE GENOMIC DNA]</scope>
    <source>
        <strain evidence="16 17">SR</strain>
    </source>
</reference>
<evidence type="ECO:0000256" key="2">
    <source>
        <dbReference type="ARBA" id="ARBA00002790"/>
    </source>
</evidence>
<dbReference type="EC" id="1.3.1.-" evidence="12"/>
<dbReference type="NCBIfam" id="TIGR00737">
    <property type="entry name" value="nifR3_yhdG"/>
    <property type="match status" value="1"/>
</dbReference>
<comment type="catalytic activity">
    <reaction evidence="10">
        <text>a 5,6-dihydrouridine in tRNA + NADP(+) = a uridine in tRNA + NADPH + H(+)</text>
        <dbReference type="Rhea" id="RHEA:23624"/>
        <dbReference type="Rhea" id="RHEA-COMP:13339"/>
        <dbReference type="Rhea" id="RHEA-COMP:13887"/>
        <dbReference type="ChEBI" id="CHEBI:15378"/>
        <dbReference type="ChEBI" id="CHEBI:57783"/>
        <dbReference type="ChEBI" id="CHEBI:58349"/>
        <dbReference type="ChEBI" id="CHEBI:65315"/>
        <dbReference type="ChEBI" id="CHEBI:74443"/>
    </reaction>
</comment>
<keyword evidence="17" id="KW-1185">Reference proteome</keyword>
<accession>A0A3D8P4V8</accession>
<sequence length="326" mass="35619">MSATADFFSLLFSGFPIVLAPMAGITDRVFRLVAREGGARLCWTEMLPAPALARSPVARKQLLDFLGEEGVVVQLFGSDPEEMAEAALVVEEAGAVAVDLNMGCPVEKVVKTGAGAALLREPRRAAAMVEAVCRRVKVPVTVKLRKGWDEKSPPAWEIARLLEEAGAKALVVHGRYRHEFFGGQADWEAIRRVKEAVKIPVIGNGDVRAPEDALRMLASTGCDGVMVGRGARGNPWIFTRCQLYALSGQIPPPPSPAERVAQGLKHLALLQALYGDKALNRGRMVLDWYTRGLPGASTLRGQAYQARDFVTLRSLLERYLYQVQTW</sequence>
<dbReference type="OrthoDB" id="9764501at2"/>
<dbReference type="GO" id="GO:0000049">
    <property type="term" value="F:tRNA binding"/>
    <property type="evidence" value="ECO:0007669"/>
    <property type="project" value="UniProtKB-KW"/>
</dbReference>
<dbReference type="PANTHER" id="PTHR45846:SF1">
    <property type="entry name" value="TRNA-DIHYDROURIDINE(47) SYNTHASE [NAD(P)(+)]-LIKE"/>
    <property type="match status" value="1"/>
</dbReference>
<evidence type="ECO:0000256" key="4">
    <source>
        <dbReference type="ARBA" id="ARBA00022630"/>
    </source>
</evidence>
<comment type="caution">
    <text evidence="16">The sequence shown here is derived from an EMBL/GenBank/DDBJ whole genome shotgun (WGS) entry which is preliminary data.</text>
</comment>
<dbReference type="EMBL" id="QSLN01000002">
    <property type="protein sequence ID" value="RDV84244.1"/>
    <property type="molecule type" value="Genomic_DNA"/>
</dbReference>
<dbReference type="GO" id="GO:0050660">
    <property type="term" value="F:flavin adenine dinucleotide binding"/>
    <property type="evidence" value="ECO:0007669"/>
    <property type="project" value="InterPro"/>
</dbReference>
<dbReference type="AlphaFoldDB" id="A0A3D8P4V8"/>
<keyword evidence="3" id="KW-0820">tRNA-binding</keyword>
<evidence type="ECO:0000313" key="17">
    <source>
        <dbReference type="Proteomes" id="UP000256329"/>
    </source>
</evidence>
<dbReference type="InterPro" id="IPR024036">
    <property type="entry name" value="tRNA-dHydroUridine_Synthase_C"/>
</dbReference>
<evidence type="ECO:0000256" key="14">
    <source>
        <dbReference type="PIRSR" id="PIRSR006621-2"/>
    </source>
</evidence>
<keyword evidence="14" id="KW-0547">Nucleotide-binding</keyword>
<evidence type="ECO:0000259" key="15">
    <source>
        <dbReference type="Pfam" id="PF01207"/>
    </source>
</evidence>
<keyword evidence="7" id="KW-0521">NADP</keyword>
<keyword evidence="5 12" id="KW-0288">FMN</keyword>
<keyword evidence="4 12" id="KW-0285">Flavoprotein</keyword>
<gene>
    <name evidence="16" type="ORF">DXX99_02745</name>
</gene>
<feature type="domain" description="DUS-like FMN-binding" evidence="15">
    <location>
        <begin position="19"/>
        <end position="308"/>
    </location>
</feature>
<feature type="binding site" evidence="14">
    <location>
        <position position="173"/>
    </location>
    <ligand>
        <name>FMN</name>
        <dbReference type="ChEBI" id="CHEBI:58210"/>
    </ligand>
</feature>
<evidence type="ECO:0000256" key="3">
    <source>
        <dbReference type="ARBA" id="ARBA00022555"/>
    </source>
</evidence>
<comment type="similarity">
    <text evidence="12">Belongs to the dus family.</text>
</comment>
<keyword evidence="6 12" id="KW-0819">tRNA processing</keyword>
<dbReference type="SUPFAM" id="SSF51395">
    <property type="entry name" value="FMN-linked oxidoreductases"/>
    <property type="match status" value="1"/>
</dbReference>
<dbReference type="GO" id="GO:0017150">
    <property type="term" value="F:tRNA dihydrouridine synthase activity"/>
    <property type="evidence" value="ECO:0007669"/>
    <property type="project" value="InterPro"/>
</dbReference>
<dbReference type="Proteomes" id="UP000256329">
    <property type="component" value="Unassembled WGS sequence"/>
</dbReference>
<dbReference type="PROSITE" id="PS01136">
    <property type="entry name" value="UPF0034"/>
    <property type="match status" value="1"/>
</dbReference>
<evidence type="ECO:0000256" key="8">
    <source>
        <dbReference type="ARBA" id="ARBA00022884"/>
    </source>
</evidence>
<comment type="catalytic activity">
    <reaction evidence="11">
        <text>a 5,6-dihydrouridine in tRNA + NAD(+) = a uridine in tRNA + NADH + H(+)</text>
        <dbReference type="Rhea" id="RHEA:54452"/>
        <dbReference type="Rhea" id="RHEA-COMP:13339"/>
        <dbReference type="Rhea" id="RHEA-COMP:13887"/>
        <dbReference type="ChEBI" id="CHEBI:15378"/>
        <dbReference type="ChEBI" id="CHEBI:57540"/>
        <dbReference type="ChEBI" id="CHEBI:57945"/>
        <dbReference type="ChEBI" id="CHEBI:65315"/>
        <dbReference type="ChEBI" id="CHEBI:74443"/>
    </reaction>
</comment>
<feature type="binding site" evidence="14">
    <location>
        <begin position="21"/>
        <end position="23"/>
    </location>
    <ligand>
        <name>FMN</name>
        <dbReference type="ChEBI" id="CHEBI:58210"/>
    </ligand>
</feature>
<evidence type="ECO:0000256" key="5">
    <source>
        <dbReference type="ARBA" id="ARBA00022643"/>
    </source>
</evidence>
<dbReference type="RefSeq" id="WP_115791987.1">
    <property type="nucleotide sequence ID" value="NZ_QSLN01000002.1"/>
</dbReference>
<organism evidence="16 17">
    <name type="scientific">Ammonifex thiophilus</name>
    <dbReference type="NCBI Taxonomy" id="444093"/>
    <lineage>
        <taxon>Bacteria</taxon>
        <taxon>Bacillati</taxon>
        <taxon>Bacillota</taxon>
        <taxon>Clostridia</taxon>
        <taxon>Thermoanaerobacterales</taxon>
        <taxon>Thermoanaerobacteraceae</taxon>
        <taxon>Ammonifex</taxon>
    </lineage>
</organism>
<protein>
    <recommendedName>
        <fullName evidence="12">tRNA-dihydrouridine synthase</fullName>
        <ecNumber evidence="12">1.3.1.-</ecNumber>
    </recommendedName>
</protein>
<dbReference type="InterPro" id="IPR035587">
    <property type="entry name" value="DUS-like_FMN-bd"/>
</dbReference>
<feature type="binding site" evidence="14">
    <location>
        <position position="143"/>
    </location>
    <ligand>
        <name>FMN</name>
        <dbReference type="ChEBI" id="CHEBI:58210"/>
    </ligand>
</feature>
<proteinExistence type="inferred from homology"/>
<dbReference type="InterPro" id="IPR001269">
    <property type="entry name" value="DUS_fam"/>
</dbReference>
<keyword evidence="8" id="KW-0694">RNA-binding</keyword>
<evidence type="ECO:0000313" key="16">
    <source>
        <dbReference type="EMBL" id="RDV84244.1"/>
    </source>
</evidence>
<dbReference type="PANTHER" id="PTHR45846">
    <property type="entry name" value="TRNA-DIHYDROURIDINE(47) SYNTHASE [NAD(P)(+)]-LIKE"/>
    <property type="match status" value="1"/>
</dbReference>
<keyword evidence="9 12" id="KW-0560">Oxidoreductase</keyword>
<feature type="active site" description="Proton donor" evidence="13">
    <location>
        <position position="104"/>
    </location>
</feature>
<dbReference type="CDD" id="cd02801">
    <property type="entry name" value="DUS_like_FMN"/>
    <property type="match status" value="1"/>
</dbReference>
<feature type="binding site" evidence="14">
    <location>
        <begin position="228"/>
        <end position="229"/>
    </location>
    <ligand>
        <name>FMN</name>
        <dbReference type="ChEBI" id="CHEBI:58210"/>
    </ligand>
</feature>
<evidence type="ECO:0000256" key="1">
    <source>
        <dbReference type="ARBA" id="ARBA00001917"/>
    </source>
</evidence>
<dbReference type="InterPro" id="IPR018517">
    <property type="entry name" value="tRNA_hU_synthase_CS"/>
</dbReference>
<evidence type="ECO:0000256" key="9">
    <source>
        <dbReference type="ARBA" id="ARBA00023002"/>
    </source>
</evidence>
<evidence type="ECO:0000256" key="13">
    <source>
        <dbReference type="PIRSR" id="PIRSR006621-1"/>
    </source>
</evidence>
<comment type="function">
    <text evidence="2 12">Catalyzes the synthesis of 5,6-dihydrouridine (D), a modified base found in the D-loop of most tRNAs, via the reduction of the C5-C6 double bond in target uridines.</text>
</comment>
<evidence type="ECO:0000256" key="7">
    <source>
        <dbReference type="ARBA" id="ARBA00022857"/>
    </source>
</evidence>
<evidence type="ECO:0000256" key="12">
    <source>
        <dbReference type="PIRNR" id="PIRNR006621"/>
    </source>
</evidence>
<evidence type="ECO:0000256" key="6">
    <source>
        <dbReference type="ARBA" id="ARBA00022694"/>
    </source>
</evidence>
<dbReference type="InterPro" id="IPR013785">
    <property type="entry name" value="Aldolase_TIM"/>
</dbReference>
<dbReference type="Gene3D" id="1.10.1200.80">
    <property type="entry name" value="Putative flavin oxidoreducatase, domain 2"/>
    <property type="match status" value="1"/>
</dbReference>
<dbReference type="Gene3D" id="3.20.20.70">
    <property type="entry name" value="Aldolase class I"/>
    <property type="match status" value="1"/>
</dbReference>
<evidence type="ECO:0000256" key="11">
    <source>
        <dbReference type="ARBA" id="ARBA00048802"/>
    </source>
</evidence>
<dbReference type="PIRSF" id="PIRSF006621">
    <property type="entry name" value="Dus"/>
    <property type="match status" value="1"/>
</dbReference>
<dbReference type="Pfam" id="PF01207">
    <property type="entry name" value="Dus"/>
    <property type="match status" value="1"/>
</dbReference>